<dbReference type="RefSeq" id="WP_128195049.1">
    <property type="nucleotide sequence ID" value="NZ_SACT01000001.1"/>
</dbReference>
<keyword evidence="2" id="KW-1185">Reference proteome</keyword>
<comment type="caution">
    <text evidence="1">The sequence shown here is derived from an EMBL/GenBank/DDBJ whole genome shotgun (WGS) entry which is preliminary data.</text>
</comment>
<accession>A0A437K093</accession>
<dbReference type="OrthoDB" id="13547at2"/>
<sequence>MTAQPLQIERQYLVQLLEAVKRCCFHLHASARKLPWLLNGQFLYARRNDTDLFEAMAAFNEYFAKLRDTQGAVLRHAALLMGETTSPLMRSRHCSRNLASSNRWRVGNCPARCATFQCTTTTPTTP</sequence>
<dbReference type="EMBL" id="SACT01000001">
    <property type="protein sequence ID" value="RVT53665.1"/>
    <property type="molecule type" value="Genomic_DNA"/>
</dbReference>
<reference evidence="1 2" key="1">
    <citation type="submission" date="2019-01" db="EMBL/GenBank/DDBJ databases">
        <authorList>
            <person name="Chen W.-M."/>
        </authorList>
    </citation>
    <scope>NUCLEOTIDE SEQUENCE [LARGE SCALE GENOMIC DNA]</scope>
    <source>
        <strain evidence="1 2">ICH-3</strain>
    </source>
</reference>
<dbReference type="Proteomes" id="UP000288178">
    <property type="component" value="Unassembled WGS sequence"/>
</dbReference>
<organism evidence="1 2">
    <name type="scientific">Rubrivivax albus</name>
    <dbReference type="NCBI Taxonomy" id="2499835"/>
    <lineage>
        <taxon>Bacteria</taxon>
        <taxon>Pseudomonadati</taxon>
        <taxon>Pseudomonadota</taxon>
        <taxon>Betaproteobacteria</taxon>
        <taxon>Burkholderiales</taxon>
        <taxon>Sphaerotilaceae</taxon>
        <taxon>Rubrivivax</taxon>
    </lineage>
</organism>
<dbReference type="AlphaFoldDB" id="A0A437K093"/>
<evidence type="ECO:0000313" key="1">
    <source>
        <dbReference type="EMBL" id="RVT53665.1"/>
    </source>
</evidence>
<protein>
    <submittedName>
        <fullName evidence="1">Uncharacterized protein</fullName>
    </submittedName>
</protein>
<evidence type="ECO:0000313" key="2">
    <source>
        <dbReference type="Proteomes" id="UP000288178"/>
    </source>
</evidence>
<name>A0A437K093_9BURK</name>
<proteinExistence type="predicted"/>
<gene>
    <name evidence="1" type="ORF">ENE75_01870</name>
</gene>